<dbReference type="AlphaFoldDB" id="A0A7X0MI15"/>
<sequence length="149" mass="16848">MSKLILYIPVGLLLFIGQCLSTKIEVVSKATSILVKPGYALKEDDSTFNYQGNKYLIVTDEIFDEKGNIISASVAGDVGYSTYTKQDFNKHKNLIDDYSFTNVINVQLIKNDTILVNGSKIITKGIDRLNKAIYYNLKSRDTLYRITYK</sequence>
<name>A0A7X0MI15_9SPHI</name>
<evidence type="ECO:0000313" key="2">
    <source>
        <dbReference type="Proteomes" id="UP000521017"/>
    </source>
</evidence>
<dbReference type="Proteomes" id="UP000521017">
    <property type="component" value="Unassembled WGS sequence"/>
</dbReference>
<evidence type="ECO:0000313" key="1">
    <source>
        <dbReference type="EMBL" id="MBB6499699.1"/>
    </source>
</evidence>
<accession>A0A7X0MI15</accession>
<comment type="caution">
    <text evidence="1">The sequence shown here is derived from an EMBL/GenBank/DDBJ whole genome shotgun (WGS) entry which is preliminary data.</text>
</comment>
<protein>
    <submittedName>
        <fullName evidence="1">Uncharacterized protein</fullName>
    </submittedName>
</protein>
<gene>
    <name evidence="1" type="ORF">HDF25_001841</name>
</gene>
<reference evidence="1 2" key="1">
    <citation type="submission" date="2020-08" db="EMBL/GenBank/DDBJ databases">
        <title>Genomic Encyclopedia of Type Strains, Phase IV (KMG-V): Genome sequencing to study the core and pangenomes of soil and plant-associated prokaryotes.</title>
        <authorList>
            <person name="Whitman W."/>
        </authorList>
    </citation>
    <scope>NUCLEOTIDE SEQUENCE [LARGE SCALE GENOMIC DNA]</scope>
    <source>
        <strain evidence="1 2">M2T3</strain>
    </source>
</reference>
<organism evidence="1 2">
    <name type="scientific">Pedobacter cryoconitis</name>
    <dbReference type="NCBI Taxonomy" id="188932"/>
    <lineage>
        <taxon>Bacteria</taxon>
        <taxon>Pseudomonadati</taxon>
        <taxon>Bacteroidota</taxon>
        <taxon>Sphingobacteriia</taxon>
        <taxon>Sphingobacteriales</taxon>
        <taxon>Sphingobacteriaceae</taxon>
        <taxon>Pedobacter</taxon>
    </lineage>
</organism>
<dbReference type="EMBL" id="JACHCC010000004">
    <property type="protein sequence ID" value="MBB6499699.1"/>
    <property type="molecule type" value="Genomic_DNA"/>
</dbReference>
<proteinExistence type="predicted"/>
<dbReference type="RefSeq" id="WP_184624423.1">
    <property type="nucleotide sequence ID" value="NZ_JACHCC010000004.1"/>
</dbReference>